<evidence type="ECO:0000313" key="2">
    <source>
        <dbReference type="EMBL" id="JAS95541.1"/>
    </source>
</evidence>
<protein>
    <submittedName>
        <fullName evidence="2">Uncharacterized protein</fullName>
    </submittedName>
</protein>
<accession>A0A1B6J8M2</accession>
<evidence type="ECO:0000256" key="1">
    <source>
        <dbReference type="SAM" id="MobiDB-lite"/>
    </source>
</evidence>
<sequence length="111" mass="12368">PLVRRRFVKAKSTGNIGQDSSCDGEPPSEVETEQQALIPPPPTASTTVLSVEPPPDPDAEPNFKTDKERQCWQMFRKMTDKGVAISYDTVLRGMLTPTEYRLHKKSMSSTC</sequence>
<dbReference type="AlphaFoldDB" id="A0A1B6J8M2"/>
<feature type="non-terminal residue" evidence="2">
    <location>
        <position position="1"/>
    </location>
</feature>
<dbReference type="EMBL" id="GECU01012165">
    <property type="protein sequence ID" value="JAS95541.1"/>
    <property type="molecule type" value="Transcribed_RNA"/>
</dbReference>
<organism evidence="2">
    <name type="scientific">Homalodisca liturata</name>
    <dbReference type="NCBI Taxonomy" id="320908"/>
    <lineage>
        <taxon>Eukaryota</taxon>
        <taxon>Metazoa</taxon>
        <taxon>Ecdysozoa</taxon>
        <taxon>Arthropoda</taxon>
        <taxon>Hexapoda</taxon>
        <taxon>Insecta</taxon>
        <taxon>Pterygota</taxon>
        <taxon>Neoptera</taxon>
        <taxon>Paraneoptera</taxon>
        <taxon>Hemiptera</taxon>
        <taxon>Auchenorrhyncha</taxon>
        <taxon>Membracoidea</taxon>
        <taxon>Cicadellidae</taxon>
        <taxon>Cicadellinae</taxon>
        <taxon>Proconiini</taxon>
        <taxon>Homalodisca</taxon>
    </lineage>
</organism>
<reference evidence="2" key="1">
    <citation type="submission" date="2015-11" db="EMBL/GenBank/DDBJ databases">
        <title>De novo transcriptome assembly of four potential Pierce s Disease insect vectors from Arizona vineyards.</title>
        <authorList>
            <person name="Tassone E.E."/>
        </authorList>
    </citation>
    <scope>NUCLEOTIDE SEQUENCE</scope>
</reference>
<proteinExistence type="predicted"/>
<name>A0A1B6J8M2_9HEMI</name>
<gene>
    <name evidence="2" type="ORF">g.58164</name>
</gene>
<feature type="region of interest" description="Disordered" evidence="1">
    <location>
        <begin position="1"/>
        <end position="66"/>
    </location>
</feature>
<feature type="compositionally biased region" description="Polar residues" evidence="1">
    <location>
        <begin position="12"/>
        <end position="21"/>
    </location>
</feature>